<dbReference type="RefSeq" id="WP_208089813.1">
    <property type="nucleotide sequence ID" value="NZ_CP086137.1"/>
</dbReference>
<gene>
    <name evidence="2" type="ORF">J4G43_052435</name>
    <name evidence="1" type="ORF">J4G43_54295</name>
</gene>
<sequence length="60" mass="6625">MKTNRMPTDGFALLVDGLVKTEFETREGAQRGASDLKQRFPSLKIGIYDAVAKRAEPVEA</sequence>
<dbReference type="KEGG" id="bban:J4G43_052435"/>
<evidence type="ECO:0000313" key="3">
    <source>
        <dbReference type="Proteomes" id="UP000664702"/>
    </source>
</evidence>
<keyword evidence="2" id="KW-0614">Plasmid</keyword>
<reference evidence="1" key="1">
    <citation type="submission" date="2021-03" db="EMBL/GenBank/DDBJ databases">
        <title>Whole Genome Sequence of Bradyrhizobium sp. Strain 144S4.</title>
        <authorList>
            <person name="Bromfield E.S.P."/>
            <person name="Cloutier S."/>
        </authorList>
    </citation>
    <scope>NUCLEOTIDE SEQUENCE [LARGE SCALE GENOMIC DNA]</scope>
    <source>
        <strain evidence="1">144S4</strain>
    </source>
</reference>
<geneLocation type="plasmid" evidence="2 3">
    <name>pBb144S4a</name>
</geneLocation>
<name>A0A939S8W2_9BRAD</name>
<organism evidence="1">
    <name type="scientific">Bradyrhizobium barranii subsp. barranii</name>
    <dbReference type="NCBI Taxonomy" id="2823807"/>
    <lineage>
        <taxon>Bacteria</taxon>
        <taxon>Pseudomonadati</taxon>
        <taxon>Pseudomonadota</taxon>
        <taxon>Alphaproteobacteria</taxon>
        <taxon>Hyphomicrobiales</taxon>
        <taxon>Nitrobacteraceae</taxon>
        <taxon>Bradyrhizobium</taxon>
        <taxon>Bradyrhizobium barranii</taxon>
    </lineage>
</organism>
<dbReference type="AlphaFoldDB" id="A0A939S8W2"/>
<dbReference type="EMBL" id="CP086137">
    <property type="protein sequence ID" value="UEM18078.1"/>
    <property type="molecule type" value="Genomic_DNA"/>
</dbReference>
<proteinExistence type="predicted"/>
<dbReference type="EMBL" id="JAGEMI010000004">
    <property type="protein sequence ID" value="MBO1869350.1"/>
    <property type="molecule type" value="Genomic_DNA"/>
</dbReference>
<evidence type="ECO:0000313" key="1">
    <source>
        <dbReference type="EMBL" id="MBO1869350.1"/>
    </source>
</evidence>
<accession>A0A939S8W2</accession>
<reference evidence="2 3" key="2">
    <citation type="journal article" date="2022" name="Int. J. Syst. Evol. Microbiol.">
        <title>Strains of Bradyrhizobium barranii sp. nov. associated with legumes native to Canada are symbionts of soybeans and belong to different subspecies (subsp. barranii subsp. nov. and subsp. apii subsp. nov.) and symbiovars (sv. glycinearum and sv. septentrionale).</title>
        <authorList>
            <person name="Bromfield E.S.P."/>
            <person name="Cloutier S."/>
            <person name="Wasai-Hara S."/>
            <person name="Minamisawa K."/>
        </authorList>
    </citation>
    <scope>NUCLEOTIDE SEQUENCE [LARGE SCALE GENOMIC DNA]</scope>
    <source>
        <strain evidence="3">144S4</strain>
        <plasmid evidence="2 3">pBb144S4a</plasmid>
    </source>
</reference>
<protein>
    <submittedName>
        <fullName evidence="1">Uncharacterized protein</fullName>
    </submittedName>
</protein>
<dbReference type="Proteomes" id="UP000664702">
    <property type="component" value="Plasmid pBb144S4a"/>
</dbReference>
<evidence type="ECO:0000313" key="2">
    <source>
        <dbReference type="EMBL" id="UEM18078.1"/>
    </source>
</evidence>